<dbReference type="CDD" id="cd06442">
    <property type="entry name" value="DPM1_like"/>
    <property type="match status" value="1"/>
</dbReference>
<dbReference type="SUPFAM" id="SSF53448">
    <property type="entry name" value="Nucleotide-diphospho-sugar transferases"/>
    <property type="match status" value="1"/>
</dbReference>
<accession>A0A1F5EET6</accession>
<organism evidence="11 12">
    <name type="scientific">Candidatus Berkelbacteria bacterium RIFCSPHIGHO2_12_FULL_36_9</name>
    <dbReference type="NCBI Taxonomy" id="1797469"/>
    <lineage>
        <taxon>Bacteria</taxon>
        <taxon>Candidatus Berkelbacteria</taxon>
    </lineage>
</organism>
<reference evidence="11 12" key="1">
    <citation type="journal article" date="2016" name="Nat. Commun.">
        <title>Thousands of microbial genomes shed light on interconnected biogeochemical processes in an aquifer system.</title>
        <authorList>
            <person name="Anantharaman K."/>
            <person name="Brown C.T."/>
            <person name="Hug L.A."/>
            <person name="Sharon I."/>
            <person name="Castelle C.J."/>
            <person name="Probst A.J."/>
            <person name="Thomas B.C."/>
            <person name="Singh A."/>
            <person name="Wilkins M.J."/>
            <person name="Karaoz U."/>
            <person name="Brodie E.L."/>
            <person name="Williams K.H."/>
            <person name="Hubbard S.S."/>
            <person name="Banfield J.F."/>
        </authorList>
    </citation>
    <scope>NUCLEOTIDE SEQUENCE [LARGE SCALE GENOMIC DNA]</scope>
</reference>
<evidence type="ECO:0000256" key="2">
    <source>
        <dbReference type="ARBA" id="ARBA00006739"/>
    </source>
</evidence>
<keyword evidence="6 8" id="KW-1133">Transmembrane helix</keyword>
<dbReference type="Proteomes" id="UP000176451">
    <property type="component" value="Unassembled WGS sequence"/>
</dbReference>
<dbReference type="EMBL" id="MEZV01000053">
    <property type="protein sequence ID" value="OGD65736.1"/>
    <property type="molecule type" value="Genomic_DNA"/>
</dbReference>
<keyword evidence="4" id="KW-0808">Transferase</keyword>
<evidence type="ECO:0000256" key="8">
    <source>
        <dbReference type="SAM" id="Phobius"/>
    </source>
</evidence>
<dbReference type="GO" id="GO:0016020">
    <property type="term" value="C:membrane"/>
    <property type="evidence" value="ECO:0007669"/>
    <property type="project" value="UniProtKB-SubCell"/>
</dbReference>
<evidence type="ECO:0000313" key="12">
    <source>
        <dbReference type="Proteomes" id="UP000176451"/>
    </source>
</evidence>
<dbReference type="InterPro" id="IPR039528">
    <property type="entry name" value="DPM1-like"/>
</dbReference>
<keyword evidence="5 8" id="KW-0812">Transmembrane</keyword>
<evidence type="ECO:0000256" key="1">
    <source>
        <dbReference type="ARBA" id="ARBA00004141"/>
    </source>
</evidence>
<dbReference type="GO" id="GO:0000271">
    <property type="term" value="P:polysaccharide biosynthetic process"/>
    <property type="evidence" value="ECO:0007669"/>
    <property type="project" value="InterPro"/>
</dbReference>
<feature type="transmembrane region" description="Helical" evidence="8">
    <location>
        <begin position="250"/>
        <end position="271"/>
    </location>
</feature>
<gene>
    <name evidence="11" type="ORF">A3F08_02960</name>
</gene>
<evidence type="ECO:0000259" key="10">
    <source>
        <dbReference type="Pfam" id="PF04138"/>
    </source>
</evidence>
<dbReference type="GO" id="GO:0009247">
    <property type="term" value="P:glycolipid biosynthetic process"/>
    <property type="evidence" value="ECO:0007669"/>
    <property type="project" value="TreeGrafter"/>
</dbReference>
<feature type="transmembrane region" description="Helical" evidence="8">
    <location>
        <begin position="317"/>
        <end position="339"/>
    </location>
</feature>
<feature type="transmembrane region" description="Helical" evidence="8">
    <location>
        <begin position="345"/>
        <end position="366"/>
    </location>
</feature>
<dbReference type="Pfam" id="PF04138">
    <property type="entry name" value="GtrA_DPMS_TM"/>
    <property type="match status" value="1"/>
</dbReference>
<keyword evidence="7 8" id="KW-0472">Membrane</keyword>
<comment type="similarity">
    <text evidence="2">Belongs to the glycosyltransferase 2 family.</text>
</comment>
<protein>
    <recommendedName>
        <fullName evidence="13">Dolichyl-phosphate beta-D-mannosyltransferase</fullName>
    </recommendedName>
</protein>
<dbReference type="AlphaFoldDB" id="A0A1F5EET6"/>
<evidence type="ECO:0000313" key="11">
    <source>
        <dbReference type="EMBL" id="OGD65736.1"/>
    </source>
</evidence>
<evidence type="ECO:0008006" key="13">
    <source>
        <dbReference type="Google" id="ProtNLM"/>
    </source>
</evidence>
<dbReference type="PANTHER" id="PTHR43398:SF1">
    <property type="entry name" value="DOLICHOL-PHOSPHATE MANNOSYLTRANSFERASE SUBUNIT 1"/>
    <property type="match status" value="1"/>
</dbReference>
<feature type="domain" description="GtrA/DPMS transmembrane" evidence="10">
    <location>
        <begin position="252"/>
        <end position="367"/>
    </location>
</feature>
<name>A0A1F5EET6_9BACT</name>
<dbReference type="InterPro" id="IPR007267">
    <property type="entry name" value="GtrA_DPMS_TM"/>
</dbReference>
<comment type="caution">
    <text evidence="11">The sequence shown here is derived from an EMBL/GenBank/DDBJ whole genome shotgun (WGS) entry which is preliminary data.</text>
</comment>
<dbReference type="STRING" id="1797469.A3F08_02960"/>
<dbReference type="FunFam" id="3.90.550.10:FF:000122">
    <property type="entry name" value="Dolichol-phosphate mannosyltransferase subunit 1"/>
    <property type="match status" value="1"/>
</dbReference>
<feature type="transmembrane region" description="Helical" evidence="8">
    <location>
        <begin position="277"/>
        <end position="296"/>
    </location>
</feature>
<evidence type="ECO:0000256" key="4">
    <source>
        <dbReference type="ARBA" id="ARBA00022679"/>
    </source>
</evidence>
<dbReference type="InterPro" id="IPR001173">
    <property type="entry name" value="Glyco_trans_2-like"/>
</dbReference>
<keyword evidence="3" id="KW-0328">Glycosyltransferase</keyword>
<dbReference type="PANTHER" id="PTHR43398">
    <property type="entry name" value="DOLICHOL-PHOSPHATE MANNOSYLTRANSFERASE SUBUNIT 1"/>
    <property type="match status" value="1"/>
</dbReference>
<proteinExistence type="inferred from homology"/>
<dbReference type="InterPro" id="IPR029044">
    <property type="entry name" value="Nucleotide-diphossugar_trans"/>
</dbReference>
<comment type="subcellular location">
    <subcellularLocation>
        <location evidence="1">Membrane</location>
        <topology evidence="1">Multi-pass membrane protein</topology>
    </subcellularLocation>
</comment>
<evidence type="ECO:0000256" key="6">
    <source>
        <dbReference type="ARBA" id="ARBA00022989"/>
    </source>
</evidence>
<dbReference type="Pfam" id="PF00535">
    <property type="entry name" value="Glycos_transf_2"/>
    <property type="match status" value="1"/>
</dbReference>
<dbReference type="GO" id="GO:0004582">
    <property type="term" value="F:dolichyl-phosphate beta-D-mannosyltransferase activity"/>
    <property type="evidence" value="ECO:0007669"/>
    <property type="project" value="InterPro"/>
</dbReference>
<evidence type="ECO:0000256" key="3">
    <source>
        <dbReference type="ARBA" id="ARBA00022676"/>
    </source>
</evidence>
<sequence length="371" mass="42561">MKVLVVIPTYNENDNIVKLLETIIRLKWRGLDILVVDDNSPDGTSDAVKRLKSKITHSTSSGQENQKSNIFILDRKKKEGLGKAYVAGFKWALARNYDRIVTMDADFSHHPKYLPIILEKAKKYDLVIGSRYIKGGKIVGWEWFRYFNSLSANIFTKLLLILDPKDVTAGFKCYSRKFLQAIRMKDLLASGYAFQVEMIYLAKEKGIKMIEIPITFIDRRAGKSKISGELGKSIKAVFQLAMQKRTYRQMVKFAIVGALGAAVDWSIYLLLTRVISVYYLIARTISFCFGVLNNYLWNKFWTFKDKNGEITVQFFRYLFVSGVGLIINLMIMYIIVDIFHSSDLYGLIAATAVVGIWNFVANKFWIFNNTD</sequence>
<evidence type="ECO:0000256" key="5">
    <source>
        <dbReference type="ARBA" id="ARBA00022692"/>
    </source>
</evidence>
<feature type="domain" description="Glycosyltransferase 2-like" evidence="9">
    <location>
        <begin position="5"/>
        <end position="181"/>
    </location>
</feature>
<evidence type="ECO:0000256" key="7">
    <source>
        <dbReference type="ARBA" id="ARBA00023136"/>
    </source>
</evidence>
<evidence type="ECO:0000259" key="9">
    <source>
        <dbReference type="Pfam" id="PF00535"/>
    </source>
</evidence>
<dbReference type="Gene3D" id="3.90.550.10">
    <property type="entry name" value="Spore Coat Polysaccharide Biosynthesis Protein SpsA, Chain A"/>
    <property type="match status" value="1"/>
</dbReference>